<dbReference type="PANTHER" id="PTHR36974:SF1">
    <property type="entry name" value="DOXX FAMILY MEMBRANE PROTEIN"/>
    <property type="match status" value="1"/>
</dbReference>
<feature type="transmembrane region" description="Helical" evidence="1">
    <location>
        <begin position="124"/>
        <end position="143"/>
    </location>
</feature>
<dbReference type="AlphaFoldDB" id="A0A521F7U1"/>
<sequence>MDLGDISEKSPTVNYKLVHHIFRILLGINLILAGTGHLTWARTEFLAQVPNWVPLSGDLVVVLSGIAELALGFSLIFLKKYRVYAGWVTALFFVLIFPGNISQYVNGIDAFGLDTDRARLIRLFFQPVLVVWALWSTGAWQYWKKLQKNG</sequence>
<dbReference type="OrthoDB" id="9788974at2"/>
<evidence type="ECO:0000256" key="1">
    <source>
        <dbReference type="SAM" id="Phobius"/>
    </source>
</evidence>
<evidence type="ECO:0000313" key="2">
    <source>
        <dbReference type="EMBL" id="SMO91610.1"/>
    </source>
</evidence>
<feature type="transmembrane region" description="Helical" evidence="1">
    <location>
        <begin position="21"/>
        <end position="40"/>
    </location>
</feature>
<name>A0A521F7U1_9BACT</name>
<dbReference type="EMBL" id="FXTP01000015">
    <property type="protein sequence ID" value="SMO91610.1"/>
    <property type="molecule type" value="Genomic_DNA"/>
</dbReference>
<organism evidence="2 3">
    <name type="scientific">Gracilimonas mengyeensis</name>
    <dbReference type="NCBI Taxonomy" id="1302730"/>
    <lineage>
        <taxon>Bacteria</taxon>
        <taxon>Pseudomonadati</taxon>
        <taxon>Balneolota</taxon>
        <taxon>Balneolia</taxon>
        <taxon>Balneolales</taxon>
        <taxon>Balneolaceae</taxon>
        <taxon>Gracilimonas</taxon>
    </lineage>
</organism>
<keyword evidence="3" id="KW-1185">Reference proteome</keyword>
<dbReference type="RefSeq" id="WP_142455660.1">
    <property type="nucleotide sequence ID" value="NZ_FXTP01000015.1"/>
</dbReference>
<keyword evidence="1" id="KW-0812">Transmembrane</keyword>
<gene>
    <name evidence="2" type="ORF">SAMN06265219_11598</name>
</gene>
<feature type="transmembrane region" description="Helical" evidence="1">
    <location>
        <begin position="60"/>
        <end position="78"/>
    </location>
</feature>
<protein>
    <submittedName>
        <fullName evidence="2">Uncharacterized membrane protein</fullName>
    </submittedName>
</protein>
<dbReference type="Proteomes" id="UP000317557">
    <property type="component" value="Unassembled WGS sequence"/>
</dbReference>
<feature type="transmembrane region" description="Helical" evidence="1">
    <location>
        <begin position="85"/>
        <end position="104"/>
    </location>
</feature>
<dbReference type="PANTHER" id="PTHR36974">
    <property type="entry name" value="MEMBRANE PROTEIN-RELATED"/>
    <property type="match status" value="1"/>
</dbReference>
<keyword evidence="1" id="KW-0472">Membrane</keyword>
<keyword evidence="1" id="KW-1133">Transmembrane helix</keyword>
<accession>A0A521F7U1</accession>
<reference evidence="2 3" key="1">
    <citation type="submission" date="2017-05" db="EMBL/GenBank/DDBJ databases">
        <authorList>
            <person name="Varghese N."/>
            <person name="Submissions S."/>
        </authorList>
    </citation>
    <scope>NUCLEOTIDE SEQUENCE [LARGE SCALE GENOMIC DNA]</scope>
    <source>
        <strain evidence="2 3">DSM 21985</strain>
    </source>
</reference>
<evidence type="ECO:0000313" key="3">
    <source>
        <dbReference type="Proteomes" id="UP000317557"/>
    </source>
</evidence>
<proteinExistence type="predicted"/>